<dbReference type="AlphaFoldDB" id="A0A507BPZ0"/>
<evidence type="ECO:0000256" key="1">
    <source>
        <dbReference type="SAM" id="MobiDB-lite"/>
    </source>
</evidence>
<protein>
    <recommendedName>
        <fullName evidence="4">Tafazzin</fullName>
    </recommendedName>
</protein>
<gene>
    <name evidence="2" type="ORF">E0L32_011376</name>
</gene>
<sequence length="471" mass="52500">MPKKRHQARYTKPQSTAPSSLRRRDSPSQYESGSQGRGVNQMLADLRRVGLNAHPHEAVEVSQIVAPSVPPSIRQFLQLPETPPPRPRRPPRTDAAGRRLPPGPAPPRSWVSRSDTLESEQIAGAYSQQTLCHSNLPDVYVPSRISLMNLVLRRMVRDWAFVRDYDRYYLSSLPRHIRSALIANLSLSRKEGISLADVRLILLPPPGEGVSSLEDEAQQAVAANDDLEYLDLSGSVGKSIKIRDLSDLMFPSNAVTTEIVQDSWEAPDTGSIPRSLFPNLTHLALSLDPQHTCNVSWKQLLAFSTHLPHLTHLSLAYWPEPCLTPNAKLATVVAQQGQTVQFGGTGPYSHSLDNDWAEAVLVLRRLSKSLYGLEYLDLTGCAAWAPALMHKVDHDEVDWVGDWGKISTLVLRSGYSLTETTGRVEVSRYINNMSTAMMVERRIRTQRAGRGHFITVYRDSMPENMPASLLE</sequence>
<comment type="caution">
    <text evidence="2">The sequence shown here is derived from an EMBL/GenBank/DDBJ whole genome shotgun (WGS) entry which is preliminary data.</text>
</comment>
<dbReference type="GeneID" id="41978823"/>
<feature type="region of interest" description="Disordered" evidence="1">
    <location>
        <begin position="75"/>
        <end position="113"/>
    </location>
</feature>
<dbReference type="SUPFAM" id="SSF52047">
    <property type="entry name" value="RNI-like"/>
    <property type="match status" value="1"/>
</dbReference>
<dbReference type="STRING" id="1093900.A0A507BPZ0"/>
<name>A0A507BPZ0_9PEZI</name>
<accession>A0A507BPZ0</accession>
<organism evidence="2 3">
    <name type="scientific">Thyridium curvatum</name>
    <dbReference type="NCBI Taxonomy" id="1093900"/>
    <lineage>
        <taxon>Eukaryota</taxon>
        <taxon>Fungi</taxon>
        <taxon>Dikarya</taxon>
        <taxon>Ascomycota</taxon>
        <taxon>Pezizomycotina</taxon>
        <taxon>Sordariomycetes</taxon>
        <taxon>Sordariomycetidae</taxon>
        <taxon>Thyridiales</taxon>
        <taxon>Thyridiaceae</taxon>
        <taxon>Thyridium</taxon>
    </lineage>
</organism>
<evidence type="ECO:0008006" key="4">
    <source>
        <dbReference type="Google" id="ProtNLM"/>
    </source>
</evidence>
<dbReference type="OrthoDB" id="5278911at2759"/>
<evidence type="ECO:0000313" key="2">
    <source>
        <dbReference type="EMBL" id="TPX18898.1"/>
    </source>
</evidence>
<dbReference type="Gene3D" id="3.80.10.10">
    <property type="entry name" value="Ribonuclease Inhibitor"/>
    <property type="match status" value="1"/>
</dbReference>
<feature type="region of interest" description="Disordered" evidence="1">
    <location>
        <begin position="1"/>
        <end position="43"/>
    </location>
</feature>
<evidence type="ECO:0000313" key="3">
    <source>
        <dbReference type="Proteomes" id="UP000319257"/>
    </source>
</evidence>
<keyword evidence="3" id="KW-1185">Reference proteome</keyword>
<reference evidence="2 3" key="1">
    <citation type="submission" date="2019-06" db="EMBL/GenBank/DDBJ databases">
        <title>Draft genome sequence of the filamentous fungus Phialemoniopsis curvata isolated from diesel fuel.</title>
        <authorList>
            <person name="Varaljay V.A."/>
            <person name="Lyon W.J."/>
            <person name="Crouch A.L."/>
            <person name="Drake C.E."/>
            <person name="Hollomon J.M."/>
            <person name="Nadeau L.J."/>
            <person name="Nunn H.S."/>
            <person name="Stevenson B.S."/>
            <person name="Bojanowski C.L."/>
            <person name="Crookes-Goodson W.J."/>
        </authorList>
    </citation>
    <scope>NUCLEOTIDE SEQUENCE [LARGE SCALE GENOMIC DNA]</scope>
    <source>
        <strain evidence="2 3">D216</strain>
    </source>
</reference>
<dbReference type="RefSeq" id="XP_031000609.1">
    <property type="nucleotide sequence ID" value="XM_031134099.1"/>
</dbReference>
<dbReference type="InterPro" id="IPR032675">
    <property type="entry name" value="LRR_dom_sf"/>
</dbReference>
<dbReference type="InParanoid" id="A0A507BPZ0"/>
<proteinExistence type="predicted"/>
<dbReference type="EMBL" id="SKBQ01000105">
    <property type="protein sequence ID" value="TPX18898.1"/>
    <property type="molecule type" value="Genomic_DNA"/>
</dbReference>
<dbReference type="Proteomes" id="UP000319257">
    <property type="component" value="Unassembled WGS sequence"/>
</dbReference>
<feature type="compositionally biased region" description="Polar residues" evidence="1">
    <location>
        <begin position="27"/>
        <end position="38"/>
    </location>
</feature>